<reference evidence="6 7" key="1">
    <citation type="journal article" date="2024" name="Science">
        <title>Giant polyketide synthase enzymes in the biosynthesis of giant marine polyether toxins.</title>
        <authorList>
            <person name="Fallon T.R."/>
            <person name="Shende V.V."/>
            <person name="Wierzbicki I.H."/>
            <person name="Pendleton A.L."/>
            <person name="Watervoot N.F."/>
            <person name="Auber R.P."/>
            <person name="Gonzalez D.J."/>
            <person name="Wisecaver J.H."/>
            <person name="Moore B.S."/>
        </authorList>
    </citation>
    <scope>NUCLEOTIDE SEQUENCE [LARGE SCALE GENOMIC DNA]</scope>
    <source>
        <strain evidence="6 7">12B1</strain>
    </source>
</reference>
<gene>
    <name evidence="6" type="ORF">AB1Y20_011104</name>
</gene>
<proteinExistence type="predicted"/>
<evidence type="ECO:0000256" key="1">
    <source>
        <dbReference type="ARBA" id="ARBA00022679"/>
    </source>
</evidence>
<dbReference type="Pfam" id="PF13896">
    <property type="entry name" value="Glyco_transf_49"/>
    <property type="match status" value="1"/>
</dbReference>
<dbReference type="GO" id="GO:0008146">
    <property type="term" value="F:sulfotransferase activity"/>
    <property type="evidence" value="ECO:0007669"/>
    <property type="project" value="InterPro"/>
</dbReference>
<dbReference type="SUPFAM" id="SSF52540">
    <property type="entry name" value="P-loop containing nucleoside triphosphate hydrolases"/>
    <property type="match status" value="3"/>
</dbReference>
<evidence type="ECO:0000256" key="3">
    <source>
        <dbReference type="PIRSR" id="PIRSR637359-2"/>
    </source>
</evidence>
<keyword evidence="7" id="KW-1185">Reference proteome</keyword>
<evidence type="ECO:0000259" key="5">
    <source>
        <dbReference type="Pfam" id="PF00685"/>
    </source>
</evidence>
<evidence type="ECO:0000313" key="6">
    <source>
        <dbReference type="EMBL" id="KAL1503035.1"/>
    </source>
</evidence>
<comment type="caution">
    <text evidence="6">The sequence shown here is derived from an EMBL/GenBank/DDBJ whole genome shotgun (WGS) entry which is preliminary data.</text>
</comment>
<dbReference type="InterPro" id="IPR037359">
    <property type="entry name" value="NST/OST"/>
</dbReference>
<evidence type="ECO:0000256" key="4">
    <source>
        <dbReference type="SAM" id="MobiDB-lite"/>
    </source>
</evidence>
<dbReference type="PANTHER" id="PTHR10605">
    <property type="entry name" value="HEPARAN SULFATE SULFOTRANSFERASE"/>
    <property type="match status" value="1"/>
</dbReference>
<evidence type="ECO:0000313" key="7">
    <source>
        <dbReference type="Proteomes" id="UP001515480"/>
    </source>
</evidence>
<feature type="region of interest" description="Disordered" evidence="4">
    <location>
        <begin position="810"/>
        <end position="838"/>
    </location>
</feature>
<feature type="region of interest" description="Disordered" evidence="4">
    <location>
        <begin position="397"/>
        <end position="436"/>
    </location>
</feature>
<organism evidence="6 7">
    <name type="scientific">Prymnesium parvum</name>
    <name type="common">Toxic golden alga</name>
    <dbReference type="NCBI Taxonomy" id="97485"/>
    <lineage>
        <taxon>Eukaryota</taxon>
        <taxon>Haptista</taxon>
        <taxon>Haptophyta</taxon>
        <taxon>Prymnesiophyceae</taxon>
        <taxon>Prymnesiales</taxon>
        <taxon>Prymnesiaceae</taxon>
        <taxon>Prymnesium</taxon>
    </lineage>
</organism>
<protein>
    <recommendedName>
        <fullName evidence="5">Sulfotransferase domain-containing protein</fullName>
    </recommendedName>
</protein>
<dbReference type="Gene3D" id="3.40.50.300">
    <property type="entry name" value="P-loop containing nucleotide triphosphate hydrolases"/>
    <property type="match status" value="3"/>
</dbReference>
<feature type="compositionally biased region" description="Polar residues" evidence="4">
    <location>
        <begin position="427"/>
        <end position="436"/>
    </location>
</feature>
<feature type="compositionally biased region" description="Low complexity" evidence="4">
    <location>
        <begin position="168"/>
        <end position="190"/>
    </location>
</feature>
<feature type="domain" description="Sulfotransferase" evidence="5">
    <location>
        <begin position="444"/>
        <end position="706"/>
    </location>
</feature>
<dbReference type="InterPro" id="IPR027417">
    <property type="entry name" value="P-loop_NTPase"/>
</dbReference>
<accession>A0AB34IPF9</accession>
<feature type="region of interest" description="Disordered" evidence="4">
    <location>
        <begin position="168"/>
        <end position="196"/>
    </location>
</feature>
<keyword evidence="1" id="KW-0808">Transferase</keyword>
<sequence length="1538" mass="170346">MAHGVAERCAAARTHVSVARGVAAAGMKGKARPLGPQVFFPGPLSVAFLSADFPADIARGLSLLDLGDQSPPRPSRITLSVVKDEGYRSPRNRFPFNLLRNRAVAACSTSAVLTVDVDFVLGGGASHIGRMRALGRLVGQLQRQPNVVYVLPAFEVNGEYAAQAGVTPAAAASTPRPSASPSSIVSTSRGTGRRLRTVQPHRRSKIMLRDLWERGEAETFAARQYWLGHVCDDSRRWLNSDSAYEAPYQFGCEPYVLLLRDSAPKYDEHFVGYGKDRVSFTYELVARGAKLVVQADIYVVHFTTVQSGVKYEHAPSDWMVGETCWPQFRRRIRDSTGFDEVGSTQPIIDRQVSRRFGRRGELEARCVAEEEALCVHPCRPETAVFRANQAVEMLRPLNRSSNRRHRPLSAPSASTAECVDQAPAHDTGTSTSNRSCSRSMDHPTIFVVGCDRCASNALAALLELQPGAAMGMPIEGEAWWAGENPSFFSQEDHYARGLDWYLAHFRGVATRPTNSSRQLIDGSKSMLAAFYAAARLRYSLSESAHRHRIIIVLRNPVDLAVALWRSIRRLPLEQGLGSLLGGYIGHRDFERKVLEETAGLVSCLDVGSWSTAPRQPSKQTYAKNSSISLHVWQQCIATECGWPGCIVGTGLFAPQIRAWRMVYPPEQVAVFTLGELARSPAAALRRLFQFSGVQPPPGLAQAVDEHHRSVMRVYTDGELAMDEAFGTPTSTGRRLLSQDDGELVESNLPDGGAGRSRFAMSTDRLAFGRVRRGGRQVPGRRSATTRHGKPAGVSKGFGKRLRRLHNRRGKLLGGRKGGRSARKIERGSLGQKARKKLRVDVDSPGEGYSLPDDYYKALGAKSAISHLRSEVDAVMAEGRGATLSAIRILRRFFARYAPALRYELRRLKQDLSRWRLDEWLWDDEENYPPEVGEEARVEPDSSVIPAASATSRADLAMLPSVFLIGGEKCGSTSLAFAVSRHPQLHLARHTLPAEPAYFRKELHFFDDDLRFARGLGFYAAHYPRCSGHQFAAGRPSGMKSYWSGLPRKGVEILLEDVRSGETVGWDAELNIPTNAHKTVMLLPAFPSSNQQQKNCGVRCRSFWLVDAASHKLLYLRDWVLRAMPLAFTDEKRMFVLVPANPKPGEPSSFYLVDRASGRMLYWRDDVVRVRPFRRDPSASWRLQRVSDSECPHWADVLSRGNQSAAHWAVRIAEVVLGECDASCMQTARLKGQNVGRERVTGIPLPKLLAPHLDPLLRIESGTRISICVLSCKLASRSGKASRRLPGCICETTPPRPDCTCGGGVGRGPHLNVDATPLMHRLPAVWRMQAKLPRSLAPRFIVMLRQPELRTASHFQMLQKLARRGEEWAKLYVGTHTIDSKLRSEARAISTCIHSRLRATGSEGDLSPKMWHDCVAVACSFHACVVGQSIYVAQLKAWINTFGSKQLLVLTLDDFAASAKNVLASVSNFLGVGPFPRLVLNWKWTWNTNAKKSRLGEANNGTIAELRAFFAPYNDALIELLRKRRQPMAAHSVGQWQKG</sequence>
<evidence type="ECO:0000256" key="2">
    <source>
        <dbReference type="ARBA" id="ARBA00023180"/>
    </source>
</evidence>
<dbReference type="Pfam" id="PF00685">
    <property type="entry name" value="Sulfotransfer_1"/>
    <property type="match status" value="1"/>
</dbReference>
<dbReference type="InterPro" id="IPR000863">
    <property type="entry name" value="Sulfotransferase_dom"/>
</dbReference>
<feature type="binding site" evidence="3">
    <location>
        <position position="554"/>
    </location>
    <ligand>
        <name>3'-phosphoadenylyl sulfate</name>
        <dbReference type="ChEBI" id="CHEBI:58339"/>
    </ligand>
</feature>
<dbReference type="EMBL" id="JBGBPQ010000022">
    <property type="protein sequence ID" value="KAL1503035.1"/>
    <property type="molecule type" value="Genomic_DNA"/>
</dbReference>
<dbReference type="PANTHER" id="PTHR10605:SF56">
    <property type="entry name" value="BIFUNCTIONAL HEPARAN SULFATE N-DEACETYLASE_N-SULFOTRANSFERASE"/>
    <property type="match status" value="1"/>
</dbReference>
<name>A0AB34IPF9_PRYPA</name>
<dbReference type="Proteomes" id="UP001515480">
    <property type="component" value="Unassembled WGS sequence"/>
</dbReference>
<keyword evidence="2" id="KW-0325">Glycoprotein</keyword>
<feature type="region of interest" description="Disordered" evidence="4">
    <location>
        <begin position="770"/>
        <end position="796"/>
    </location>
</feature>